<name>A0ABU4CR28_RHOJO</name>
<dbReference type="InterPro" id="IPR002347">
    <property type="entry name" value="SDR_fam"/>
</dbReference>
<organism evidence="3 4">
    <name type="scientific">Rhodococcus jostii</name>
    <dbReference type="NCBI Taxonomy" id="132919"/>
    <lineage>
        <taxon>Bacteria</taxon>
        <taxon>Bacillati</taxon>
        <taxon>Actinomycetota</taxon>
        <taxon>Actinomycetes</taxon>
        <taxon>Mycobacteriales</taxon>
        <taxon>Nocardiaceae</taxon>
        <taxon>Rhodococcus</taxon>
    </lineage>
</organism>
<evidence type="ECO:0000313" key="4">
    <source>
        <dbReference type="Proteomes" id="UP001185737"/>
    </source>
</evidence>
<evidence type="ECO:0000256" key="1">
    <source>
        <dbReference type="ARBA" id="ARBA00006484"/>
    </source>
</evidence>
<dbReference type="InterPro" id="IPR020904">
    <property type="entry name" value="Sc_DH/Rdtase_CS"/>
</dbReference>
<comment type="similarity">
    <text evidence="1">Belongs to the short-chain dehydrogenases/reductases (SDR) family.</text>
</comment>
<dbReference type="Gene3D" id="3.40.50.720">
    <property type="entry name" value="NAD(P)-binding Rossmann-like Domain"/>
    <property type="match status" value="1"/>
</dbReference>
<sequence>MTAVDTTDSLHVTTADPSTFYPGRFAGRVILVTGAAGGLGSAAVDRLIHEGASVVCTDVVGDGDGTGRDIAALDVTDRAAWDETLARVLATHGRLDGALFAHGIQGPETTITAMPFEGWSKTMSVNLDGCFHGLAALLPTLTEQGYGRVAILSSISAREGNPFQAAYSASKAAVVSLVKTAAKEVATHNVTVNAIAPSMMHTRMLDDLSPERNAALLARVPMGRVGSTAEFAALATWLLSTEASYVTGQTLDLSGGRNTA</sequence>
<reference evidence="3 4" key="1">
    <citation type="submission" date="2023-10" db="EMBL/GenBank/DDBJ databases">
        <title>Development of a sustainable strategy for remediation of hydrocarbon-contaminated territories based on the waste exchange concept.</title>
        <authorList>
            <person name="Krivoruchko A."/>
        </authorList>
    </citation>
    <scope>NUCLEOTIDE SEQUENCE [LARGE SCALE GENOMIC DNA]</scope>
    <source>
        <strain evidence="3 4">IEGM 60</strain>
    </source>
</reference>
<dbReference type="PANTHER" id="PTHR24321:SF15">
    <property type="entry name" value="OXIDOREDUCTASE UCPA"/>
    <property type="match status" value="1"/>
</dbReference>
<accession>A0ABU4CR28</accession>
<dbReference type="InterPro" id="IPR036291">
    <property type="entry name" value="NAD(P)-bd_dom_sf"/>
</dbReference>
<comment type="caution">
    <text evidence="3">The sequence shown here is derived from an EMBL/GenBank/DDBJ whole genome shotgun (WGS) entry which is preliminary data.</text>
</comment>
<evidence type="ECO:0000256" key="2">
    <source>
        <dbReference type="ARBA" id="ARBA00023002"/>
    </source>
</evidence>
<dbReference type="Pfam" id="PF13561">
    <property type="entry name" value="adh_short_C2"/>
    <property type="match status" value="1"/>
</dbReference>
<dbReference type="PANTHER" id="PTHR24321">
    <property type="entry name" value="DEHYDROGENASES, SHORT CHAIN"/>
    <property type="match status" value="1"/>
</dbReference>
<dbReference type="Proteomes" id="UP001185737">
    <property type="component" value="Unassembled WGS sequence"/>
</dbReference>
<proteinExistence type="inferred from homology"/>
<dbReference type="PRINTS" id="PR00081">
    <property type="entry name" value="GDHRDH"/>
</dbReference>
<dbReference type="PROSITE" id="PS00061">
    <property type="entry name" value="ADH_SHORT"/>
    <property type="match status" value="1"/>
</dbReference>
<dbReference type="RefSeq" id="WP_283335103.1">
    <property type="nucleotide sequence ID" value="NZ_JAWLKA010000032.1"/>
</dbReference>
<gene>
    <name evidence="3" type="ORF">R3Q59_36725</name>
</gene>
<keyword evidence="2" id="KW-0560">Oxidoreductase</keyword>
<protein>
    <submittedName>
        <fullName evidence="3">SDR family NAD(P)-dependent oxidoreductase</fullName>
    </submittedName>
</protein>
<evidence type="ECO:0000313" key="3">
    <source>
        <dbReference type="EMBL" id="MDV6286031.1"/>
    </source>
</evidence>
<keyword evidence="4" id="KW-1185">Reference proteome</keyword>
<dbReference type="SUPFAM" id="SSF51735">
    <property type="entry name" value="NAD(P)-binding Rossmann-fold domains"/>
    <property type="match status" value="1"/>
</dbReference>
<dbReference type="EMBL" id="JAWLKA010000032">
    <property type="protein sequence ID" value="MDV6286031.1"/>
    <property type="molecule type" value="Genomic_DNA"/>
</dbReference>